<dbReference type="Proteomes" id="UP000254051">
    <property type="component" value="Unassembled WGS sequence"/>
</dbReference>
<gene>
    <name evidence="1" type="ORF">SAMN05216529_11515</name>
</gene>
<protein>
    <recommendedName>
        <fullName evidence="3">Antitoxin VbhA domain-containing protein</fullName>
    </recommendedName>
</protein>
<keyword evidence="2" id="KW-1185">Reference proteome</keyword>
<sequence>MTEYDRIIKNIDASMAMEGMPLTIDDKQRIRACLEGKTTFQDVVNEIIKKHTKQAAM</sequence>
<evidence type="ECO:0008006" key="3">
    <source>
        <dbReference type="Google" id="ProtNLM"/>
    </source>
</evidence>
<name>A0A315ZQU1_9FIRM</name>
<organism evidence="1 2">
    <name type="scientific">Faecalicatena contorta</name>
    <dbReference type="NCBI Taxonomy" id="39482"/>
    <lineage>
        <taxon>Bacteria</taxon>
        <taxon>Bacillati</taxon>
        <taxon>Bacillota</taxon>
        <taxon>Clostridia</taxon>
        <taxon>Lachnospirales</taxon>
        <taxon>Lachnospiraceae</taxon>
        <taxon>Faecalicatena</taxon>
    </lineage>
</organism>
<dbReference type="RefSeq" id="WP_181392901.1">
    <property type="nucleotide sequence ID" value="NZ_QGDS01000015.1"/>
</dbReference>
<dbReference type="EMBL" id="UHJJ01000015">
    <property type="protein sequence ID" value="SUQ15659.1"/>
    <property type="molecule type" value="Genomic_DNA"/>
</dbReference>
<dbReference type="CDD" id="cd11586">
    <property type="entry name" value="VbhA_like"/>
    <property type="match status" value="1"/>
</dbReference>
<reference evidence="2" key="1">
    <citation type="submission" date="2017-07" db="EMBL/GenBank/DDBJ databases">
        <authorList>
            <person name="Varghese N."/>
            <person name="Submissions S."/>
        </authorList>
    </citation>
    <scope>NUCLEOTIDE SEQUENCE [LARGE SCALE GENOMIC DNA]</scope>
    <source>
        <strain evidence="2">NLAE-zl-C134</strain>
    </source>
</reference>
<dbReference type="InterPro" id="IPR033788">
    <property type="entry name" value="VbhA-like"/>
</dbReference>
<evidence type="ECO:0000313" key="2">
    <source>
        <dbReference type="Proteomes" id="UP000254051"/>
    </source>
</evidence>
<evidence type="ECO:0000313" key="1">
    <source>
        <dbReference type="EMBL" id="SUQ15659.1"/>
    </source>
</evidence>
<accession>A0A315ZQU1</accession>
<proteinExistence type="predicted"/>
<dbReference type="AlphaFoldDB" id="A0A315ZQU1"/>